<comment type="caution">
    <text evidence="1">The sequence shown here is derived from an EMBL/GenBank/DDBJ whole genome shotgun (WGS) entry which is preliminary data.</text>
</comment>
<dbReference type="Proteomes" id="UP001372338">
    <property type="component" value="Unassembled WGS sequence"/>
</dbReference>
<evidence type="ECO:0000313" key="1">
    <source>
        <dbReference type="EMBL" id="KAK7268026.1"/>
    </source>
</evidence>
<keyword evidence="2" id="KW-1185">Reference proteome</keyword>
<reference evidence="1 2" key="1">
    <citation type="submission" date="2024-01" db="EMBL/GenBank/DDBJ databases">
        <title>The genomes of 5 underutilized Papilionoideae crops provide insights into root nodulation and disease resistanc.</title>
        <authorList>
            <person name="Yuan L."/>
        </authorList>
    </citation>
    <scope>NUCLEOTIDE SEQUENCE [LARGE SCALE GENOMIC DNA]</scope>
    <source>
        <strain evidence="1">ZHUSHIDOU_FW_LH</strain>
        <tissue evidence="1">Leaf</tissue>
    </source>
</reference>
<name>A0AAN9F354_CROPI</name>
<accession>A0AAN9F354</accession>
<proteinExistence type="predicted"/>
<organism evidence="1 2">
    <name type="scientific">Crotalaria pallida</name>
    <name type="common">Smooth rattlebox</name>
    <name type="synonym">Crotalaria striata</name>
    <dbReference type="NCBI Taxonomy" id="3830"/>
    <lineage>
        <taxon>Eukaryota</taxon>
        <taxon>Viridiplantae</taxon>
        <taxon>Streptophyta</taxon>
        <taxon>Embryophyta</taxon>
        <taxon>Tracheophyta</taxon>
        <taxon>Spermatophyta</taxon>
        <taxon>Magnoliopsida</taxon>
        <taxon>eudicotyledons</taxon>
        <taxon>Gunneridae</taxon>
        <taxon>Pentapetalae</taxon>
        <taxon>rosids</taxon>
        <taxon>fabids</taxon>
        <taxon>Fabales</taxon>
        <taxon>Fabaceae</taxon>
        <taxon>Papilionoideae</taxon>
        <taxon>50 kb inversion clade</taxon>
        <taxon>genistoids sensu lato</taxon>
        <taxon>core genistoids</taxon>
        <taxon>Crotalarieae</taxon>
        <taxon>Crotalaria</taxon>
    </lineage>
</organism>
<dbReference type="AlphaFoldDB" id="A0AAN9F354"/>
<evidence type="ECO:0000313" key="2">
    <source>
        <dbReference type="Proteomes" id="UP001372338"/>
    </source>
</evidence>
<sequence>MEWNVGHHTTKCGFKFFNMWDDHSEFNGIIQNGWEVEESGSTMFQVCRKLQNLKQPLRKLNKVSFADIDIKEREMRTRLLEIQEKLDKDPLNLVLQEEEAQYAKEYKEIQ</sequence>
<dbReference type="EMBL" id="JAYWIO010000004">
    <property type="protein sequence ID" value="KAK7268026.1"/>
    <property type="molecule type" value="Genomic_DNA"/>
</dbReference>
<gene>
    <name evidence="1" type="ORF">RIF29_20709</name>
</gene>
<protein>
    <submittedName>
        <fullName evidence="1">Uncharacterized protein</fullName>
    </submittedName>
</protein>